<evidence type="ECO:0000256" key="1">
    <source>
        <dbReference type="ARBA" id="ARBA00004479"/>
    </source>
</evidence>
<evidence type="ECO:0000256" key="6">
    <source>
        <dbReference type="ARBA" id="ARBA00022729"/>
    </source>
</evidence>
<organism evidence="16 17">
    <name type="scientific">Onychostoma macrolepis</name>
    <dbReference type="NCBI Taxonomy" id="369639"/>
    <lineage>
        <taxon>Eukaryota</taxon>
        <taxon>Metazoa</taxon>
        <taxon>Chordata</taxon>
        <taxon>Craniata</taxon>
        <taxon>Vertebrata</taxon>
        <taxon>Euteleostomi</taxon>
        <taxon>Actinopterygii</taxon>
        <taxon>Neopterygii</taxon>
        <taxon>Teleostei</taxon>
        <taxon>Ostariophysi</taxon>
        <taxon>Cypriniformes</taxon>
        <taxon>Cyprinidae</taxon>
        <taxon>Acrossocheilinae</taxon>
        <taxon>Onychostoma</taxon>
    </lineage>
</organism>
<keyword evidence="10 14" id="KW-0472">Membrane</keyword>
<keyword evidence="4 14" id="KW-0812">Transmembrane</keyword>
<keyword evidence="12" id="KW-0675">Receptor</keyword>
<evidence type="ECO:0000259" key="15">
    <source>
        <dbReference type="PROSITE" id="PS50853"/>
    </source>
</evidence>
<dbReference type="GO" id="GO:0009897">
    <property type="term" value="C:external side of plasma membrane"/>
    <property type="evidence" value="ECO:0007669"/>
    <property type="project" value="TreeGrafter"/>
</dbReference>
<evidence type="ECO:0000313" key="17">
    <source>
        <dbReference type="Proteomes" id="UP000579812"/>
    </source>
</evidence>
<keyword evidence="13" id="KW-0325">Glycoprotein</keyword>
<dbReference type="FunFam" id="2.60.40.10:FF:000287">
    <property type="entry name" value="Prolactin receptor"/>
    <property type="match status" value="1"/>
</dbReference>
<dbReference type="CDD" id="cd00063">
    <property type="entry name" value="FN3"/>
    <property type="match status" value="2"/>
</dbReference>
<feature type="transmembrane region" description="Helical" evidence="14">
    <location>
        <begin position="299"/>
        <end position="322"/>
    </location>
</feature>
<evidence type="ECO:0000256" key="13">
    <source>
        <dbReference type="ARBA" id="ARBA00023180"/>
    </source>
</evidence>
<evidence type="ECO:0000256" key="7">
    <source>
        <dbReference type="ARBA" id="ARBA00022737"/>
    </source>
</evidence>
<dbReference type="InterPro" id="IPR015152">
    <property type="entry name" value="Growth/epo_recpt_lig-bind"/>
</dbReference>
<dbReference type="FunFam" id="2.60.40.10:FF:000358">
    <property type="entry name" value="Prolactin receptor"/>
    <property type="match status" value="1"/>
</dbReference>
<evidence type="ECO:0000256" key="12">
    <source>
        <dbReference type="ARBA" id="ARBA00023170"/>
    </source>
</evidence>
<dbReference type="PANTHER" id="PTHR23037">
    <property type="entry name" value="CYTOKINE RECEPTOR"/>
    <property type="match status" value="1"/>
</dbReference>
<keyword evidence="7" id="KW-0677">Repeat</keyword>
<protein>
    <recommendedName>
        <fullName evidence="3">Prolactin receptor</fullName>
    </recommendedName>
</protein>
<dbReference type="Gene3D" id="2.60.40.10">
    <property type="entry name" value="Immunoglobulins"/>
    <property type="match status" value="2"/>
</dbReference>
<evidence type="ECO:0000256" key="5">
    <source>
        <dbReference type="ARBA" id="ARBA00022723"/>
    </source>
</evidence>
<gene>
    <name evidence="16" type="ORF">G5714_005458</name>
</gene>
<proteinExistence type="inferred from homology"/>
<feature type="domain" description="Fibronectin type-III" evidence="15">
    <location>
        <begin position="85"/>
        <end position="182"/>
    </location>
</feature>
<dbReference type="InterPro" id="IPR003961">
    <property type="entry name" value="FN3_dom"/>
</dbReference>
<dbReference type="InterPro" id="IPR036116">
    <property type="entry name" value="FN3_sf"/>
</dbReference>
<evidence type="ECO:0000256" key="11">
    <source>
        <dbReference type="ARBA" id="ARBA00023157"/>
    </source>
</evidence>
<reference evidence="16 17" key="1">
    <citation type="submission" date="2020-04" db="EMBL/GenBank/DDBJ databases">
        <title>Chromosome-level genome assembly of a cyprinid fish Onychostoma macrolepis by integration of Nanopore Sequencing, Bionano and Hi-C technology.</title>
        <authorList>
            <person name="Wang D."/>
        </authorList>
    </citation>
    <scope>NUCLEOTIDE SEQUENCE [LARGE SCALE GENOMIC DNA]</scope>
    <source>
        <strain evidence="16">SWU-2019</strain>
        <tissue evidence="16">Muscle</tissue>
    </source>
</reference>
<dbReference type="Proteomes" id="UP000579812">
    <property type="component" value="Unassembled WGS sequence"/>
</dbReference>
<keyword evidence="5" id="KW-0479">Metal-binding</keyword>
<evidence type="ECO:0000256" key="9">
    <source>
        <dbReference type="ARBA" id="ARBA00022989"/>
    </source>
</evidence>
<evidence type="ECO:0000256" key="8">
    <source>
        <dbReference type="ARBA" id="ARBA00022833"/>
    </source>
</evidence>
<evidence type="ECO:0000256" key="4">
    <source>
        <dbReference type="ARBA" id="ARBA00022692"/>
    </source>
</evidence>
<accession>A0A7J6D130</accession>
<dbReference type="GO" id="GO:0046872">
    <property type="term" value="F:metal ion binding"/>
    <property type="evidence" value="ECO:0007669"/>
    <property type="project" value="UniProtKB-KW"/>
</dbReference>
<dbReference type="GO" id="GO:0004896">
    <property type="term" value="F:cytokine receptor activity"/>
    <property type="evidence" value="ECO:0007669"/>
    <property type="project" value="TreeGrafter"/>
</dbReference>
<dbReference type="PROSITE" id="PS50853">
    <property type="entry name" value="FN3"/>
    <property type="match status" value="2"/>
</dbReference>
<evidence type="ECO:0000256" key="10">
    <source>
        <dbReference type="ARBA" id="ARBA00023136"/>
    </source>
</evidence>
<comment type="similarity">
    <text evidence="2">Belongs to the type I cytokine receptor family. Type 1 subfamily.</text>
</comment>
<comment type="subcellular location">
    <subcellularLocation>
        <location evidence="1">Membrane</location>
        <topology evidence="1">Single-pass type I membrane protein</topology>
    </subcellularLocation>
</comment>
<keyword evidence="9 14" id="KW-1133">Transmembrane helix</keyword>
<dbReference type="AlphaFoldDB" id="A0A7J6D130"/>
<name>A0A7J6D130_9TELE</name>
<sequence length="565" mass="63270">MFNKEEGVHLVSPEQLNEFLNGRKTVFSPKCSACVEYGKITGEAVCVISVTDWVADPGKMWRDAEQALTLIWLLSWTSHGMCHSSPGRPRLTRCRSPEKETFTCWWEPGSTGGLPTSYHLYYRKESSLEVFECPDYHKAGNNSCYFDKRHTSIWIIYNITVVASNALGKAYSESVEVDVMDIVQPHPPENVNLTFIQTKNSPYFLVRWQPPHDADTRSGWVTIKYEVRLKIENSGDEEDSSWESYSAGKQLEFSIYSPQPGANYIVQVRCKLDHGLWSEWSPSAFIRIPDNMSDTQNEVMIIAVTLTAIIFLLTAGVLTVTIKPVKHFLLPPVPEPKISGLDSQLLKSGKSEEIFSALITPGYPQIAQSSDRQVEYLVVSDYDEEMDFDDKAHLESQKGGNRSTDNAQKISQNSIKVSLNNGQDLKTILSEHVHARTISNQLSATSRVLGEPQELLHLNCNGSPVKAQDQNTQMSSSSNCEHASINPAGFTEYVEVDEDQKPQVREDYSMVSDVISDNILVLQDSIPVQGHKEVKCDKTSEAEEMGGVFEPLGYLETLTTFSSES</sequence>
<dbReference type="Pfam" id="PF09067">
    <property type="entry name" value="EpoR_lig-bind"/>
    <property type="match status" value="1"/>
</dbReference>
<dbReference type="SUPFAM" id="SSF49265">
    <property type="entry name" value="Fibronectin type III"/>
    <property type="match status" value="2"/>
</dbReference>
<evidence type="ECO:0000256" key="14">
    <source>
        <dbReference type="SAM" id="Phobius"/>
    </source>
</evidence>
<evidence type="ECO:0000313" key="16">
    <source>
        <dbReference type="EMBL" id="KAF4112913.1"/>
    </source>
</evidence>
<keyword evidence="11" id="KW-1015">Disulfide bond</keyword>
<keyword evidence="8" id="KW-0862">Zinc</keyword>
<evidence type="ECO:0000256" key="2">
    <source>
        <dbReference type="ARBA" id="ARBA00007885"/>
    </source>
</evidence>
<dbReference type="InterPro" id="IPR013783">
    <property type="entry name" value="Ig-like_fold"/>
</dbReference>
<dbReference type="SMART" id="SM00060">
    <property type="entry name" value="FN3"/>
    <property type="match status" value="2"/>
</dbReference>
<keyword evidence="6" id="KW-0732">Signal</keyword>
<dbReference type="EMBL" id="JAAMOB010000005">
    <property type="protein sequence ID" value="KAF4112913.1"/>
    <property type="molecule type" value="Genomic_DNA"/>
</dbReference>
<feature type="domain" description="Fibronectin type-III" evidence="15">
    <location>
        <begin position="187"/>
        <end position="291"/>
    </location>
</feature>
<keyword evidence="17" id="KW-1185">Reference proteome</keyword>
<evidence type="ECO:0000256" key="3">
    <source>
        <dbReference type="ARBA" id="ARBA00019818"/>
    </source>
</evidence>
<comment type="caution">
    <text evidence="16">The sequence shown here is derived from an EMBL/GenBank/DDBJ whole genome shotgun (WGS) entry which is preliminary data.</text>
</comment>
<dbReference type="PANTHER" id="PTHR23037:SF46">
    <property type="entry name" value="INTERLEUKIN 5 RECEPTOR SUBUNIT ALPHA"/>
    <property type="match status" value="1"/>
</dbReference>